<dbReference type="RefSeq" id="WP_121226985.1">
    <property type="nucleotide sequence ID" value="NZ_JBIUBA010000031.1"/>
</dbReference>
<keyword evidence="3" id="KW-1185">Reference proteome</keyword>
<accession>A0A495XGY0</accession>
<dbReference type="Proteomes" id="UP000272729">
    <property type="component" value="Unassembled WGS sequence"/>
</dbReference>
<feature type="domain" description="DUF397" evidence="1">
    <location>
        <begin position="4"/>
        <end position="56"/>
    </location>
</feature>
<reference evidence="2 3" key="1">
    <citation type="submission" date="2018-10" db="EMBL/GenBank/DDBJ databases">
        <title>Sequencing the genomes of 1000 actinobacteria strains.</title>
        <authorList>
            <person name="Klenk H.-P."/>
        </authorList>
    </citation>
    <scope>NUCLEOTIDE SEQUENCE [LARGE SCALE GENOMIC DNA]</scope>
    <source>
        <strain evidence="2 3">DSM 43911</strain>
    </source>
</reference>
<sequence>MQQEWRKSKRSSASGPECVEIALSGTGAAVRDSKNRGAGALSFGSVQWERFVEVAKRGRYDECEGQR</sequence>
<protein>
    <submittedName>
        <fullName evidence="2">Uncharacterized protein DUF397</fullName>
    </submittedName>
</protein>
<dbReference type="EMBL" id="RBXR01000001">
    <property type="protein sequence ID" value="RKT73307.1"/>
    <property type="molecule type" value="Genomic_DNA"/>
</dbReference>
<evidence type="ECO:0000259" key="1">
    <source>
        <dbReference type="Pfam" id="PF04149"/>
    </source>
</evidence>
<dbReference type="AlphaFoldDB" id="A0A495XGY0"/>
<dbReference type="InterPro" id="IPR007278">
    <property type="entry name" value="DUF397"/>
</dbReference>
<comment type="caution">
    <text evidence="2">The sequence shown here is derived from an EMBL/GenBank/DDBJ whole genome shotgun (WGS) entry which is preliminary data.</text>
</comment>
<dbReference type="OrthoDB" id="4330022at2"/>
<organism evidence="2 3">
    <name type="scientific">Saccharothrix variisporea</name>
    <dbReference type="NCBI Taxonomy" id="543527"/>
    <lineage>
        <taxon>Bacteria</taxon>
        <taxon>Bacillati</taxon>
        <taxon>Actinomycetota</taxon>
        <taxon>Actinomycetes</taxon>
        <taxon>Pseudonocardiales</taxon>
        <taxon>Pseudonocardiaceae</taxon>
        <taxon>Saccharothrix</taxon>
    </lineage>
</organism>
<gene>
    <name evidence="2" type="ORF">DFJ66_6637</name>
</gene>
<evidence type="ECO:0000313" key="3">
    <source>
        <dbReference type="Proteomes" id="UP000272729"/>
    </source>
</evidence>
<dbReference type="Pfam" id="PF04149">
    <property type="entry name" value="DUF397"/>
    <property type="match status" value="1"/>
</dbReference>
<name>A0A495XGY0_9PSEU</name>
<proteinExistence type="predicted"/>
<evidence type="ECO:0000313" key="2">
    <source>
        <dbReference type="EMBL" id="RKT73307.1"/>
    </source>
</evidence>